<reference evidence="11" key="1">
    <citation type="submission" date="2023-05" db="EMBL/GenBank/DDBJ databases">
        <title>Anaerotaeda fermentans gen. nov., sp. nov., a novel anaerobic planctomycete of the new family within the order Sedimentisphaerales isolated from Taman Peninsula, Russia.</title>
        <authorList>
            <person name="Khomyakova M.A."/>
            <person name="Merkel A.Y."/>
            <person name="Slobodkin A.I."/>
        </authorList>
    </citation>
    <scope>NUCLEOTIDE SEQUENCE</scope>
    <source>
        <strain evidence="11">M17dextr</strain>
    </source>
</reference>
<dbReference type="Gene3D" id="2.40.30.10">
    <property type="entry name" value="Translation factors"/>
    <property type="match status" value="1"/>
</dbReference>
<dbReference type="InterPro" id="IPR019927">
    <property type="entry name" value="Ribosomal_uL3_bac/org-type"/>
</dbReference>
<dbReference type="EMBL" id="JASCXX010000009">
    <property type="protein sequence ID" value="MDI6449183.1"/>
    <property type="molecule type" value="Genomic_DNA"/>
</dbReference>
<name>A0AAW6TU88_9BACT</name>
<evidence type="ECO:0000256" key="4">
    <source>
        <dbReference type="ARBA" id="ARBA00022980"/>
    </source>
</evidence>
<dbReference type="Pfam" id="PF00297">
    <property type="entry name" value="Ribosomal_L3"/>
    <property type="match status" value="1"/>
</dbReference>
<comment type="subunit">
    <text evidence="7 9">Part of the 50S ribosomal subunit. Forms a cluster with proteins L14 and L19.</text>
</comment>
<dbReference type="GO" id="GO:0003735">
    <property type="term" value="F:structural constituent of ribosome"/>
    <property type="evidence" value="ECO:0007669"/>
    <property type="project" value="UniProtKB-UniRule"/>
</dbReference>
<sequence length="217" mass="23291">MTMLLGKKVGMTRVYDASGRLIPVTVIEAGPCTITQVKTAETDGYDAIQVGFDDVKESRRKQPQVGHTAKAGTTPKRFVREWRFDGKPETEYHAGDSLTVASFSETKYVDVVGTSKGKGFAGVMKRHGFGGFPASHGTERKHRAPGSISSFASNAGTGGHPKKGKRMAGHMGHRRITTKNHSLVAIDEEKNLLIVKGAVPGPAGGYCIVQTAKRPQN</sequence>
<evidence type="ECO:0000256" key="5">
    <source>
        <dbReference type="ARBA" id="ARBA00023274"/>
    </source>
</evidence>
<dbReference type="FunFam" id="2.40.30.10:FF:000004">
    <property type="entry name" value="50S ribosomal protein L3"/>
    <property type="match status" value="1"/>
</dbReference>
<dbReference type="InterPro" id="IPR000597">
    <property type="entry name" value="Ribosomal_uL3"/>
</dbReference>
<evidence type="ECO:0000256" key="10">
    <source>
        <dbReference type="SAM" id="MobiDB-lite"/>
    </source>
</evidence>
<evidence type="ECO:0000256" key="9">
    <source>
        <dbReference type="RuleBase" id="RU003906"/>
    </source>
</evidence>
<evidence type="ECO:0000256" key="2">
    <source>
        <dbReference type="ARBA" id="ARBA00022730"/>
    </source>
</evidence>
<keyword evidence="3 7" id="KW-0694">RNA-binding</keyword>
<dbReference type="HAMAP" id="MF_01325_B">
    <property type="entry name" value="Ribosomal_uL3_B"/>
    <property type="match status" value="1"/>
</dbReference>
<gene>
    <name evidence="7 11" type="primary">rplC</name>
    <name evidence="11" type="ORF">QJ522_09015</name>
</gene>
<dbReference type="GO" id="GO:0022625">
    <property type="term" value="C:cytosolic large ribosomal subunit"/>
    <property type="evidence" value="ECO:0007669"/>
    <property type="project" value="TreeGrafter"/>
</dbReference>
<dbReference type="NCBIfam" id="TIGR03625">
    <property type="entry name" value="L3_bact"/>
    <property type="match status" value="1"/>
</dbReference>
<evidence type="ECO:0000256" key="7">
    <source>
        <dbReference type="HAMAP-Rule" id="MF_01325"/>
    </source>
</evidence>
<evidence type="ECO:0000256" key="3">
    <source>
        <dbReference type="ARBA" id="ARBA00022884"/>
    </source>
</evidence>
<keyword evidence="4 7" id="KW-0689">Ribosomal protein</keyword>
<dbReference type="Proteomes" id="UP001431776">
    <property type="component" value="Unassembled WGS sequence"/>
</dbReference>
<evidence type="ECO:0000313" key="11">
    <source>
        <dbReference type="EMBL" id="MDI6449183.1"/>
    </source>
</evidence>
<evidence type="ECO:0000256" key="1">
    <source>
        <dbReference type="ARBA" id="ARBA00006540"/>
    </source>
</evidence>
<protein>
    <recommendedName>
        <fullName evidence="6 7">Large ribosomal subunit protein uL3</fullName>
    </recommendedName>
</protein>
<dbReference type="Gene3D" id="3.30.160.810">
    <property type="match status" value="1"/>
</dbReference>
<dbReference type="GO" id="GO:0006412">
    <property type="term" value="P:translation"/>
    <property type="evidence" value="ECO:0007669"/>
    <property type="project" value="UniProtKB-UniRule"/>
</dbReference>
<comment type="similarity">
    <text evidence="1 7 8">Belongs to the universal ribosomal protein uL3 family.</text>
</comment>
<feature type="region of interest" description="Disordered" evidence="10">
    <location>
        <begin position="132"/>
        <end position="171"/>
    </location>
</feature>
<dbReference type="PANTHER" id="PTHR11229:SF16">
    <property type="entry name" value="LARGE RIBOSOMAL SUBUNIT PROTEIN UL3C"/>
    <property type="match status" value="1"/>
</dbReference>
<comment type="caution">
    <text evidence="11">The sequence shown here is derived from an EMBL/GenBank/DDBJ whole genome shotgun (WGS) entry which is preliminary data.</text>
</comment>
<evidence type="ECO:0000313" key="12">
    <source>
        <dbReference type="Proteomes" id="UP001431776"/>
    </source>
</evidence>
<proteinExistence type="inferred from homology"/>
<accession>A0AAW6TU88</accession>
<dbReference type="InterPro" id="IPR019926">
    <property type="entry name" value="Ribosomal_uL3_CS"/>
</dbReference>
<keyword evidence="12" id="KW-1185">Reference proteome</keyword>
<evidence type="ECO:0000256" key="8">
    <source>
        <dbReference type="RuleBase" id="RU003905"/>
    </source>
</evidence>
<keyword evidence="5 7" id="KW-0687">Ribonucleoprotein</keyword>
<dbReference type="GO" id="GO:0019843">
    <property type="term" value="F:rRNA binding"/>
    <property type="evidence" value="ECO:0007669"/>
    <property type="project" value="UniProtKB-UniRule"/>
</dbReference>
<evidence type="ECO:0000256" key="6">
    <source>
        <dbReference type="ARBA" id="ARBA00035243"/>
    </source>
</evidence>
<dbReference type="FunFam" id="3.30.160.810:FF:000001">
    <property type="entry name" value="50S ribosomal protein L3"/>
    <property type="match status" value="1"/>
</dbReference>
<organism evidence="11 12">
    <name type="scientific">Anaerobaca lacustris</name>
    <dbReference type="NCBI Taxonomy" id="3044600"/>
    <lineage>
        <taxon>Bacteria</taxon>
        <taxon>Pseudomonadati</taxon>
        <taxon>Planctomycetota</taxon>
        <taxon>Phycisphaerae</taxon>
        <taxon>Sedimentisphaerales</taxon>
        <taxon>Anaerobacaceae</taxon>
        <taxon>Anaerobaca</taxon>
    </lineage>
</organism>
<dbReference type="PANTHER" id="PTHR11229">
    <property type="entry name" value="50S RIBOSOMAL PROTEIN L3"/>
    <property type="match status" value="1"/>
</dbReference>
<keyword evidence="2 7" id="KW-0699">rRNA-binding</keyword>
<dbReference type="PROSITE" id="PS00474">
    <property type="entry name" value="RIBOSOMAL_L3"/>
    <property type="match status" value="1"/>
</dbReference>
<feature type="compositionally biased region" description="Basic residues" evidence="10">
    <location>
        <begin position="160"/>
        <end position="171"/>
    </location>
</feature>
<dbReference type="RefSeq" id="WP_349244591.1">
    <property type="nucleotide sequence ID" value="NZ_JASCXX010000009.1"/>
</dbReference>
<comment type="function">
    <text evidence="7 9">One of the primary rRNA binding proteins, it binds directly near the 3'-end of the 23S rRNA, where it nucleates assembly of the 50S subunit.</text>
</comment>
<dbReference type="SUPFAM" id="SSF50447">
    <property type="entry name" value="Translation proteins"/>
    <property type="match status" value="1"/>
</dbReference>
<dbReference type="InterPro" id="IPR009000">
    <property type="entry name" value="Transl_B-barrel_sf"/>
</dbReference>
<dbReference type="AlphaFoldDB" id="A0AAW6TU88"/>